<dbReference type="InterPro" id="IPR012659">
    <property type="entry name" value="CHP02444"/>
</dbReference>
<protein>
    <submittedName>
        <fullName evidence="1">Uncharacterized protein</fullName>
    </submittedName>
</protein>
<name>W9UTS9_9GAMM</name>
<accession>W9UTS9</accession>
<dbReference type="AlphaFoldDB" id="W9UTS9"/>
<sequence length="53" mass="5975">MIYNNPLWDYALKLYRQAGVEDICLSLQAQGVQINLCFSRAGWPTSANPFLAL</sequence>
<evidence type="ECO:0000313" key="2">
    <source>
        <dbReference type="Proteomes" id="UP000019464"/>
    </source>
</evidence>
<comment type="caution">
    <text evidence="1">The sequence shown here is derived from an EMBL/GenBank/DDBJ whole genome shotgun (WGS) entry which is preliminary data.</text>
</comment>
<organism evidence="1 2">
    <name type="scientific">Nitrincola nitratireducens</name>
    <dbReference type="NCBI Taxonomy" id="1229521"/>
    <lineage>
        <taxon>Bacteria</taxon>
        <taxon>Pseudomonadati</taxon>
        <taxon>Pseudomonadota</taxon>
        <taxon>Gammaproteobacteria</taxon>
        <taxon>Oceanospirillales</taxon>
        <taxon>Oceanospirillaceae</taxon>
        <taxon>Nitrincola</taxon>
    </lineage>
</organism>
<proteinExistence type="predicted"/>
<reference evidence="2" key="1">
    <citation type="submission" date="2012-11" db="EMBL/GenBank/DDBJ databases">
        <authorList>
            <person name="Singh A."/>
            <person name="Pinnaka A.K."/>
            <person name="Vaidya B."/>
        </authorList>
    </citation>
    <scope>NUCLEOTIDE SEQUENCE [LARGE SCALE GENOMIC DNA]</scope>
    <source>
        <strain evidence="2">AK23</strain>
    </source>
</reference>
<keyword evidence="2" id="KW-1185">Reference proteome</keyword>
<dbReference type="Proteomes" id="UP000019464">
    <property type="component" value="Unassembled WGS sequence"/>
</dbReference>
<gene>
    <name evidence="1" type="ORF">D791_02554</name>
</gene>
<reference evidence="1 2" key="2">
    <citation type="journal article" date="2015" name="Syst. Appl. Microbiol.">
        <title>Nitrincola nitratireducens sp. nov. isolated from a haloalkaline crater lake.</title>
        <authorList>
            <person name="Singh A."/>
            <person name="Vaidya B."/>
            <person name="Tanuku N.R."/>
            <person name="Pinnaka A.K."/>
        </authorList>
    </citation>
    <scope>NUCLEOTIDE SEQUENCE [LARGE SCALE GENOMIC DNA]</scope>
    <source>
        <strain evidence="1 2">AK23</strain>
    </source>
</reference>
<dbReference type="EMBL" id="AONB01000013">
    <property type="protein sequence ID" value="EXJ10489.1"/>
    <property type="molecule type" value="Genomic_DNA"/>
</dbReference>
<dbReference type="OrthoDB" id="5795846at2"/>
<evidence type="ECO:0000313" key="1">
    <source>
        <dbReference type="EMBL" id="EXJ10489.1"/>
    </source>
</evidence>
<dbReference type="Pfam" id="PF09523">
    <property type="entry name" value="DUF2390"/>
    <property type="match status" value="1"/>
</dbReference>